<dbReference type="InterPro" id="IPR041664">
    <property type="entry name" value="AAA_16"/>
</dbReference>
<feature type="compositionally biased region" description="Pro residues" evidence="3">
    <location>
        <begin position="915"/>
        <end position="935"/>
    </location>
</feature>
<dbReference type="PANTHER" id="PTHR16305:SF35">
    <property type="entry name" value="TRANSCRIPTIONAL ACTIVATOR DOMAIN"/>
    <property type="match status" value="1"/>
</dbReference>
<feature type="region of interest" description="Disordered" evidence="3">
    <location>
        <begin position="911"/>
        <end position="977"/>
    </location>
</feature>
<evidence type="ECO:0000259" key="4">
    <source>
        <dbReference type="PROSITE" id="PS50043"/>
    </source>
</evidence>
<sequence length="977" mass="102958">MLVGRGGECGRLDDVLVAAAAGDPRVVALRGDPGMGKTCLLQYVAEQAGGFRVVRAAGHEAEREIPFAALSMLVGPLLATVPRLPDAQASALEGALNLGPAVHGDRLAVGPATLAALAAAAEQGPVLLAVDDVHLFDMPSLETLFFALRRLHSERVAVVMTARSEADVLPVVEQWLEPIEQIRVEGLDLESARQLTAERGTLSVATWEAATGNPLALLEMTASTSADVLDEPLQLSARLLRAYGRRLVGLPARTRDALLLLAVAGRAGDMLDGALAQRGLDRSDLEPAEDTGLIVQDSGTTAFTHPLVCSAVYHSASPATKRSAHRTLVEVYSGRSAPGAAERRAFHLAAATAGPDEAVAAQLAESARTAAARHSHTTAAVLFEKAARLSPPGPDRAARILEAALAGQAAGTLDVVAPLLDAAIAETEDEDLLTAAQHLQCRIAMWSGHPAQARDQLLDLAERTRTRSPQWSAVMLSQAAVVSITLGDQRAAGDMAARAAELVRGVPDELALQVLLVRALTIAMNDDPAPARALLQRCEPHLRAVDPLSIDQLPVVAALAYASFEETAPARALLEGSVRATRNAQAVGLLPFQLSWLAWQCWRDGEWVSALAHAQAAVQLAEETGWATELPNGLIVQATVEAALGNAEDARTHAEQAARIGAGQSDSRIFAAHAARVLGLLELGAGHPEQAAEHLEAAGGFALAHRIGDRVLFSWAADLTEALVRSGRVEQARTASLAVAREAERTGGPNAMAVAARCRALLAESDEDGLRAFEEALRRHTSAGRPFEQARTQLCYGEFLRRQQRRVDARPHLTAALATFTRLGAAPWARRAEAELQATGMTSRRSAAPSTTERLTPQELQVATVVADGATNSEAATRLFLSAKTIEYHLSNVYRKLGIRSRVELARRMMEGPEQPAPTPRAAPSSPPSSPPSHPPAQSRPRSGPRATPPAAPRAAPPGASDALSPGPAAARPPAMA</sequence>
<dbReference type="Gene3D" id="3.40.50.300">
    <property type="entry name" value="P-loop containing nucleotide triphosphate hydrolases"/>
    <property type="match status" value="1"/>
</dbReference>
<evidence type="ECO:0000256" key="2">
    <source>
        <dbReference type="ARBA" id="ARBA00022840"/>
    </source>
</evidence>
<reference evidence="5" key="1">
    <citation type="submission" date="2021-04" db="EMBL/GenBank/DDBJ databases">
        <title>Pseudonocardia sp. nov., isolated from sandy soil of mangrove forest.</title>
        <authorList>
            <person name="Zan Z."/>
            <person name="Huang R."/>
            <person name="Liu W."/>
        </authorList>
    </citation>
    <scope>NUCLEOTIDE SEQUENCE</scope>
    <source>
        <strain evidence="5">S2-4</strain>
    </source>
</reference>
<dbReference type="InterPro" id="IPR011990">
    <property type="entry name" value="TPR-like_helical_dom_sf"/>
</dbReference>
<feature type="compositionally biased region" description="Pro residues" evidence="3">
    <location>
        <begin position="947"/>
        <end position="956"/>
    </location>
</feature>
<feature type="domain" description="HTH luxR-type" evidence="4">
    <location>
        <begin position="848"/>
        <end position="913"/>
    </location>
</feature>
<dbReference type="PANTHER" id="PTHR16305">
    <property type="entry name" value="TESTICULAR SOLUBLE ADENYLYL CYCLASE"/>
    <property type="match status" value="1"/>
</dbReference>
<evidence type="ECO:0000313" key="5">
    <source>
        <dbReference type="EMBL" id="MCO1653676.1"/>
    </source>
</evidence>
<feature type="region of interest" description="Disordered" evidence="3">
    <location>
        <begin position="836"/>
        <end position="856"/>
    </location>
</feature>
<dbReference type="RefSeq" id="WP_308215905.1">
    <property type="nucleotide sequence ID" value="NZ_JAGSOV010000005.1"/>
</dbReference>
<evidence type="ECO:0000256" key="1">
    <source>
        <dbReference type="ARBA" id="ARBA00022741"/>
    </source>
</evidence>
<gene>
    <name evidence="5" type="ORF">KDL28_01265</name>
</gene>
<organism evidence="5 6">
    <name type="scientific">Pseudonocardia humida</name>
    <dbReference type="NCBI Taxonomy" id="2800819"/>
    <lineage>
        <taxon>Bacteria</taxon>
        <taxon>Bacillati</taxon>
        <taxon>Actinomycetota</taxon>
        <taxon>Actinomycetes</taxon>
        <taxon>Pseudonocardiales</taxon>
        <taxon>Pseudonocardiaceae</taxon>
        <taxon>Pseudonocardia</taxon>
    </lineage>
</organism>
<dbReference type="Proteomes" id="UP001165283">
    <property type="component" value="Unassembled WGS sequence"/>
</dbReference>
<dbReference type="SMART" id="SM00421">
    <property type="entry name" value="HTH_LUXR"/>
    <property type="match status" value="1"/>
</dbReference>
<dbReference type="EMBL" id="JAGSOV010000005">
    <property type="protein sequence ID" value="MCO1653676.1"/>
    <property type="molecule type" value="Genomic_DNA"/>
</dbReference>
<evidence type="ECO:0000313" key="6">
    <source>
        <dbReference type="Proteomes" id="UP001165283"/>
    </source>
</evidence>
<accession>A0ABT0ZSI0</accession>
<dbReference type="SUPFAM" id="SSF48452">
    <property type="entry name" value="TPR-like"/>
    <property type="match status" value="1"/>
</dbReference>
<dbReference type="Gene3D" id="1.10.10.10">
    <property type="entry name" value="Winged helix-like DNA-binding domain superfamily/Winged helix DNA-binding domain"/>
    <property type="match status" value="1"/>
</dbReference>
<name>A0ABT0ZSI0_9PSEU</name>
<dbReference type="CDD" id="cd06170">
    <property type="entry name" value="LuxR_C_like"/>
    <property type="match status" value="1"/>
</dbReference>
<evidence type="ECO:0000256" key="3">
    <source>
        <dbReference type="SAM" id="MobiDB-lite"/>
    </source>
</evidence>
<protein>
    <submittedName>
        <fullName evidence="5">AAA family ATPase</fullName>
    </submittedName>
</protein>
<dbReference type="SUPFAM" id="SSF46894">
    <property type="entry name" value="C-terminal effector domain of the bipartite response regulators"/>
    <property type="match status" value="1"/>
</dbReference>
<keyword evidence="2" id="KW-0067">ATP-binding</keyword>
<dbReference type="InterPro" id="IPR027417">
    <property type="entry name" value="P-loop_NTPase"/>
</dbReference>
<dbReference type="SUPFAM" id="SSF52540">
    <property type="entry name" value="P-loop containing nucleoside triphosphate hydrolases"/>
    <property type="match status" value="1"/>
</dbReference>
<comment type="caution">
    <text evidence="5">The sequence shown here is derived from an EMBL/GenBank/DDBJ whole genome shotgun (WGS) entry which is preliminary data.</text>
</comment>
<proteinExistence type="predicted"/>
<feature type="compositionally biased region" description="Polar residues" evidence="3">
    <location>
        <begin position="839"/>
        <end position="856"/>
    </location>
</feature>
<feature type="compositionally biased region" description="Low complexity" evidence="3">
    <location>
        <begin position="957"/>
        <end position="977"/>
    </location>
</feature>
<dbReference type="Pfam" id="PF13191">
    <property type="entry name" value="AAA_16"/>
    <property type="match status" value="1"/>
</dbReference>
<dbReference type="PRINTS" id="PR00038">
    <property type="entry name" value="HTHLUXR"/>
</dbReference>
<feature type="compositionally biased region" description="Low complexity" evidence="3">
    <location>
        <begin position="936"/>
        <end position="946"/>
    </location>
</feature>
<dbReference type="InterPro" id="IPR000792">
    <property type="entry name" value="Tscrpt_reg_LuxR_C"/>
</dbReference>
<keyword evidence="6" id="KW-1185">Reference proteome</keyword>
<dbReference type="InterPro" id="IPR036388">
    <property type="entry name" value="WH-like_DNA-bd_sf"/>
</dbReference>
<dbReference type="PROSITE" id="PS50043">
    <property type="entry name" value="HTH_LUXR_2"/>
    <property type="match status" value="1"/>
</dbReference>
<dbReference type="InterPro" id="IPR016032">
    <property type="entry name" value="Sig_transdc_resp-reg_C-effctor"/>
</dbReference>
<dbReference type="Pfam" id="PF00196">
    <property type="entry name" value="GerE"/>
    <property type="match status" value="1"/>
</dbReference>
<keyword evidence="1" id="KW-0547">Nucleotide-binding</keyword>
<dbReference type="Gene3D" id="1.25.40.10">
    <property type="entry name" value="Tetratricopeptide repeat domain"/>
    <property type="match status" value="1"/>
</dbReference>